<feature type="transmembrane region" description="Helical" evidence="7">
    <location>
        <begin position="268"/>
        <end position="287"/>
    </location>
</feature>
<keyword evidence="6 7" id="KW-0472">Membrane</keyword>
<dbReference type="GO" id="GO:0006865">
    <property type="term" value="P:amino acid transport"/>
    <property type="evidence" value="ECO:0007669"/>
    <property type="project" value="UniProtKB-KW"/>
</dbReference>
<dbReference type="AlphaFoldDB" id="A0A328DX67"/>
<proteinExistence type="predicted"/>
<dbReference type="InterPro" id="IPR013057">
    <property type="entry name" value="AA_transpt_TM"/>
</dbReference>
<keyword evidence="4" id="KW-0029">Amino-acid transport</keyword>
<dbReference type="EMBL" id="NQVE01000093">
    <property type="protein sequence ID" value="RAL49058.1"/>
    <property type="molecule type" value="Genomic_DNA"/>
</dbReference>
<feature type="transmembrane region" description="Helical" evidence="7">
    <location>
        <begin position="60"/>
        <end position="80"/>
    </location>
</feature>
<comment type="caution">
    <text evidence="9">The sequence shown here is derived from an EMBL/GenBank/DDBJ whole genome shotgun (WGS) entry which is preliminary data.</text>
</comment>
<evidence type="ECO:0000256" key="7">
    <source>
        <dbReference type="SAM" id="Phobius"/>
    </source>
</evidence>
<feature type="transmembrane region" description="Helical" evidence="7">
    <location>
        <begin position="371"/>
        <end position="391"/>
    </location>
</feature>
<keyword evidence="3 7" id="KW-0812">Transmembrane</keyword>
<sequence>MHIGIQESPEPKGDSTCGGEPIRTGTVWSAVAHIIAAVIGAGVLSLAWSTAQLGWIGGPVALLCFAAVTYVSVSLLALCYRSPDPTTGRRNPSYMDAVGAYLGRKRRMMCGLLQYGLMYGTCVAYVITTSTSMRAIKRSNCYHKEGHGAKCEHGDTAFMVVYGVIEILMSLIPNFHGMAWVSIVAAIMSFGYASIGLGLGFATVVENRAVKGSITGIATKTTTQKVWLTFQALGDISFAYPYALIVLEIQDTLKSPPAEYRTMNKASLVAIIITTFFYVCSGCFGYAAFGSDTPGNLLTGFGFYEPYWLVDVANACIIVHLVGGYQIYSQPIYAFVENWLAQIVPQTRFITKSYALKLPSMPSLQLNLVRICVRIAYVASTVGVAILFPYFNEVVGILGAVTFWPLAIYFPVEMYLVQGKIRPWTKKWICLETFSVICSFVSIVGLIGSIEGMISAKLH</sequence>
<keyword evidence="5 7" id="KW-1133">Transmembrane helix</keyword>
<feature type="transmembrane region" description="Helical" evidence="7">
    <location>
        <begin position="179"/>
        <end position="205"/>
    </location>
</feature>
<evidence type="ECO:0000256" key="2">
    <source>
        <dbReference type="ARBA" id="ARBA00022448"/>
    </source>
</evidence>
<dbReference type="PANTHER" id="PTHR48017">
    <property type="entry name" value="OS05G0424000 PROTEIN-RELATED"/>
    <property type="match status" value="1"/>
</dbReference>
<accession>A0A328DX67</accession>
<dbReference type="Proteomes" id="UP000249390">
    <property type="component" value="Unassembled WGS sequence"/>
</dbReference>
<evidence type="ECO:0000313" key="10">
    <source>
        <dbReference type="Proteomes" id="UP000249390"/>
    </source>
</evidence>
<reference evidence="9 10" key="1">
    <citation type="submission" date="2018-06" db="EMBL/GenBank/DDBJ databases">
        <title>The Genome of Cuscuta australis (Dodder) Provides Insight into the Evolution of Plant Parasitism.</title>
        <authorList>
            <person name="Liu H."/>
        </authorList>
    </citation>
    <scope>NUCLEOTIDE SEQUENCE [LARGE SCALE GENOMIC DNA]</scope>
    <source>
        <strain evidence="10">cv. Yunnan</strain>
        <tissue evidence="9">Vines</tissue>
    </source>
</reference>
<keyword evidence="2" id="KW-0813">Transport</keyword>
<feature type="transmembrane region" description="Helical" evidence="7">
    <location>
        <begin position="27"/>
        <end position="48"/>
    </location>
</feature>
<protein>
    <recommendedName>
        <fullName evidence="8">Amino acid transporter transmembrane domain-containing protein</fullName>
    </recommendedName>
</protein>
<evidence type="ECO:0000259" key="8">
    <source>
        <dbReference type="Pfam" id="PF01490"/>
    </source>
</evidence>
<feature type="transmembrane region" description="Helical" evidence="7">
    <location>
        <begin position="397"/>
        <end position="417"/>
    </location>
</feature>
<evidence type="ECO:0000256" key="6">
    <source>
        <dbReference type="ARBA" id="ARBA00023136"/>
    </source>
</evidence>
<dbReference type="Pfam" id="PF01490">
    <property type="entry name" value="Aa_trans"/>
    <property type="match status" value="1"/>
</dbReference>
<evidence type="ECO:0000256" key="4">
    <source>
        <dbReference type="ARBA" id="ARBA00022970"/>
    </source>
</evidence>
<feature type="transmembrane region" description="Helical" evidence="7">
    <location>
        <begin position="429"/>
        <end position="450"/>
    </location>
</feature>
<feature type="transmembrane region" description="Helical" evidence="7">
    <location>
        <begin position="112"/>
        <end position="136"/>
    </location>
</feature>
<evidence type="ECO:0000313" key="9">
    <source>
        <dbReference type="EMBL" id="RAL49058.1"/>
    </source>
</evidence>
<feature type="transmembrane region" description="Helical" evidence="7">
    <location>
        <begin position="307"/>
        <end position="328"/>
    </location>
</feature>
<evidence type="ECO:0000256" key="5">
    <source>
        <dbReference type="ARBA" id="ARBA00022989"/>
    </source>
</evidence>
<comment type="subcellular location">
    <subcellularLocation>
        <location evidence="1">Membrane</location>
    </subcellularLocation>
</comment>
<feature type="domain" description="Amino acid transporter transmembrane" evidence="8">
    <location>
        <begin position="23"/>
        <end position="454"/>
    </location>
</feature>
<evidence type="ECO:0000256" key="3">
    <source>
        <dbReference type="ARBA" id="ARBA00022692"/>
    </source>
</evidence>
<name>A0A328DX67_9ASTE</name>
<evidence type="ECO:0000256" key="1">
    <source>
        <dbReference type="ARBA" id="ARBA00004370"/>
    </source>
</evidence>
<keyword evidence="10" id="KW-1185">Reference proteome</keyword>
<gene>
    <name evidence="9" type="ORF">DM860_015049</name>
</gene>
<dbReference type="GO" id="GO:0016020">
    <property type="term" value="C:membrane"/>
    <property type="evidence" value="ECO:0007669"/>
    <property type="project" value="UniProtKB-SubCell"/>
</dbReference>
<organism evidence="9 10">
    <name type="scientific">Cuscuta australis</name>
    <dbReference type="NCBI Taxonomy" id="267555"/>
    <lineage>
        <taxon>Eukaryota</taxon>
        <taxon>Viridiplantae</taxon>
        <taxon>Streptophyta</taxon>
        <taxon>Embryophyta</taxon>
        <taxon>Tracheophyta</taxon>
        <taxon>Spermatophyta</taxon>
        <taxon>Magnoliopsida</taxon>
        <taxon>eudicotyledons</taxon>
        <taxon>Gunneridae</taxon>
        <taxon>Pentapetalae</taxon>
        <taxon>asterids</taxon>
        <taxon>lamiids</taxon>
        <taxon>Solanales</taxon>
        <taxon>Convolvulaceae</taxon>
        <taxon>Cuscuteae</taxon>
        <taxon>Cuscuta</taxon>
        <taxon>Cuscuta subgen. Grammica</taxon>
        <taxon>Cuscuta sect. Cleistogrammica</taxon>
    </lineage>
</organism>